<dbReference type="FunFam" id="3.30.1010.10:FF:000029">
    <property type="entry name" value="Serine/threonine-protein kinase SMG1"/>
    <property type="match status" value="1"/>
</dbReference>
<evidence type="ECO:0000256" key="5">
    <source>
        <dbReference type="ARBA" id="ARBA00022741"/>
    </source>
</evidence>
<dbReference type="InterPro" id="IPR036940">
    <property type="entry name" value="PI3/4_kinase_cat_sf"/>
</dbReference>
<keyword evidence="17" id="KW-1185">Reference proteome</keyword>
<dbReference type="CDD" id="cd00167">
    <property type="entry name" value="SANT"/>
    <property type="match status" value="1"/>
</dbReference>
<dbReference type="GO" id="GO:0005524">
    <property type="term" value="F:ATP binding"/>
    <property type="evidence" value="ECO:0007669"/>
    <property type="project" value="UniProtKB-KW"/>
</dbReference>
<keyword evidence="8" id="KW-0866">Nonsense-mediated mRNA decay</keyword>
<evidence type="ECO:0000313" key="17">
    <source>
        <dbReference type="Proteomes" id="UP000298416"/>
    </source>
</evidence>
<dbReference type="PROSITE" id="PS00916">
    <property type="entry name" value="PI3_4_KINASE_2"/>
    <property type="match status" value="1"/>
</dbReference>
<dbReference type="SMART" id="SM01343">
    <property type="entry name" value="FATC"/>
    <property type="match status" value="1"/>
</dbReference>
<keyword evidence="6" id="KW-0418">Kinase</keyword>
<dbReference type="SUPFAM" id="SSF48371">
    <property type="entry name" value="ARM repeat"/>
    <property type="match status" value="1"/>
</dbReference>
<dbReference type="Gene3D" id="3.30.1010.10">
    <property type="entry name" value="Phosphatidylinositol 3-kinase Catalytic Subunit, Chain A, domain 4"/>
    <property type="match status" value="1"/>
</dbReference>
<dbReference type="CDD" id="cd05170">
    <property type="entry name" value="PIKKc_SMG1"/>
    <property type="match status" value="1"/>
</dbReference>
<reference evidence="16" key="2">
    <citation type="submission" date="2020-08" db="EMBL/GenBank/DDBJ databases">
        <title>Plant Genome Project.</title>
        <authorList>
            <person name="Zhang R.-G."/>
        </authorList>
    </citation>
    <scope>NUCLEOTIDE SEQUENCE</scope>
    <source>
        <strain evidence="16">Huo1</strain>
        <tissue evidence="16">Leaf</tissue>
    </source>
</reference>
<dbReference type="EC" id="2.7.11.1" evidence="2"/>
<evidence type="ECO:0000256" key="11">
    <source>
        <dbReference type="SAM" id="Coils"/>
    </source>
</evidence>
<keyword evidence="7" id="KW-0067">ATP-binding</keyword>
<dbReference type="EMBL" id="PNBA02000006">
    <property type="protein sequence ID" value="KAG6421506.1"/>
    <property type="molecule type" value="Genomic_DNA"/>
</dbReference>
<dbReference type="GO" id="GO:0000184">
    <property type="term" value="P:nuclear-transcribed mRNA catabolic process, nonsense-mediated decay"/>
    <property type="evidence" value="ECO:0007669"/>
    <property type="project" value="UniProtKB-KW"/>
</dbReference>
<evidence type="ECO:0000256" key="8">
    <source>
        <dbReference type="ARBA" id="ARBA00023161"/>
    </source>
</evidence>
<sequence>MPAIKTLQGEYASFVGTSATGSWCAACCRVPPPLVQPALPSGQAPRLHPDENDTIIRAHARFANKWATIARLLSGRTDNAIKTTRIPPSSASAPLSPKTMTLPLKRSISAGSTSATYFACPIPPPLILPTLALCPPALAFRGQFYALERGIDGNDAGDDLGGDRRCGGDIMQGLHHQQQQLAALLTAALPMDDSTKTTPTSSSASPPSEEDESSRLAAITSLHRALLYPPNSLLVTHSASFLAQGFSQLLTDKLYSVRHAAAAAYGALCSVLSSFLLSSNGRQNNVLLGSLIDRFIGWSLPSLSNTSNGTSELALESLHEFLNVGEGGAVERYALPILKACQELLEDERTSMSVLPRILGVLTLISLKFIRVFQPHFMDIVDLLLGWAMVPDVVESEKRVIMDSFLQFQKHWVNNMQFSLGLLSKFLGDMDLLLQDGCPGSPQQFKRLLSLLSCFCTVLKSLASGLLEINFLEQIGEPLSQMVPLLLRCLSMIGRKFGWSKWVEDSWRCLTLLAEILGERFSMFYSLAVDVLFQSLELENANQVHTKKISSFQVHGVLKTNLQLLSLQKLGLTPLSVQKILHFDKPISQFRLHPNHLVTGSAAATYIFLLQHRKNDVVEKTIDSIFEELQSLKSRLELNSCKGGGHKWTVASRSYSKSELVVLIKFDLQVLLSCVSVGGDDSFIRQAEGDAWLVGRAEKLASFLINKFDPFSFPIQSSVLLQVTLLRTLERLAAIEFMGKCFTRKENTLMSSHDTSSGTHVGEENIRVPYPARVLGHLRRYSKLLIRALDSSSPLAVKLETLKWMQKFCENVIDIYKNAKAPSYPCQVVLSWKITEALLLSTLAAASDREPEVRYLVATVLEMLMRAKVIHPMHFPVLAEVILDKLADPEKELKDAYLKLLSHVLPTTVYVCGLCGCGAANTSQPQLTLLTDRSFLHWKQVFALKQLPQHFHSQQFVSILSYISQRWKVPLTSWIQRLIHTSRSKKNHQYIQAEEVENIDASGLWWDIKLEEDILEKICSVNHLAGAWWAVHEAARFCITTRLRTNLGGPTQTFAALERMLLDISHLLQLETSQNDGALNIIGSYAHLLPMRLLLEFVEALKKNVYNAYEGSMVLPSTSQTSSLFFRANKKVCEEWFSRISEPMMDAGVAIQCHDATTHYCMLRLHDISNIVASALTDKSRVQVTENLRTIRDRYAGDIFRIIRNLALALCKMYEPEALIGLQKWGAMVFSPLFADETQGSIENTDWRHFSWITGLVYQARGQHEKAAAHFINLLQTEESITSLGSDGVQYAIARIIESYTAISDWKSLDSWLLELQNIRAKYAGKSYSGALTTTGNELNSIQALARFDEGDFQAAWSYLDLTPKSSNELTIDPKLALQRSEQMLLQAMLHHNERKLEKVPSELQKAKSMLEESVSVLPLDGLVEAAPLVNQLFCISAFEEGYKLGDSQGKNFPSLLSSYIETMQFPCNPVHQDCSLWLNVLRVCQNTLSNSLVTLEFCKNLVILARKQKNLMLATRLINYLNGQVLSYSNETTHDYFISSLEYENILLMRVEDKVEDAYKSVWSFVRPSMLSATAACISQDNVLKAKACLKLSNWLLEDYINKNLEDIVYEMQADFSKSELSSPSKDTLASFDGNQGSKSRLNLIIDELVGTARKSSTLLCPMMGKSWILYASWCYTQAKTSVSSNGDAALRSCSFSPILAPEIQPDRFSLTEEEKLCVKEVTLQLIPVRSYQEYHEESADGKVSVTESTDYENERTSLLQQIIDVIETAAGVPGAENCSRDDLSAALSSQLKKCFLSVKVAATMDKLVPLVTDLVNVWWSLRRRRVSLFGQAAQAFINYLSCSSFKSSDCQSHDVEMKYNHVSYTLRATLYVLDILVNYGVELQDNLEPALAKVPLLPWQEIAPQLFAQLSSHPDKVVRKQLESLLAMLAKHSPWSLVYPTLVDANSPEKGPSEELQRILAYLKKLYPNLVHDAQLIIKELENVTVLWEELWLGTLQDLHPDVMRRISLLKEEAARIAESTTLTHGQKNKINAAKYSAMMAPIVVVLERRLTSTAREPQTPHEVWFVKEYQVQIKSALTKFKTPPASIAALGEVWRPFEAVATSLASYQRKSSISFGEVAPQLALLSSTNAPMPGLEKQIVLSESEGLLDSFHQEIIMIASFSEQLTILPTKTKPKKLIIMGSDGLKYTYLLKGREDLRLDARIMQLLQSVNGFLQSSSATRRQSLGVRYYSVTPISGRAGLIQWVDNVISIYSVFKSWQERAQLQQLSAPGAGTNAAAPPPPVPRPSDMFYGKIMPALKEKGIRRVISRRDWPHDVKRKVLIDLMNETPKKLLHQELWCSSEGFKAFSSKLKRFSGSVAAMSIVGHILGLGDRHLDNILIDFSTGDILHIDYNVCFDKGQRLKIPEIVPFRLTQTIEAALGLTGIEGSFRENCEAILGVLRKNKDIILMLLDVFVWDPLVEWTRANFHDDAAVVGEERKGMELAVSLSLFASRVQEIHVPLQEHHDLLVSTLPAIESAIERFASILNHYEMVSSDFYQADQERSKLIQYESSAKSLVAEATSNSEKNRALFELQVQQLSQEQTMVMEIGREAGTWIEQHGRILDALRSSSIPEINAGIKLTGSNEVLSLAAAVTVAGVPLTVVPEPTQIQCHDIDREVSKLVAELDDGLSSAVATLQMYSLVLQRILPLNYLTSSPVHGWAQVLLSLNNLSSDITSFARRQGAELVNDRLTDRFDSTKSNYEELCVRAARYAADIERLEEECAGLVISIGPETESRAKERLLSSLINYMQHAGLKRKEESSFSEPAVHKGTSNISFHWDNDEKKESCLNVLDAAIVSLFSNVKHRMQQSLDNYGGESSNRNSQSDLGSFFCKLEEQVENCVLVTEFINELKYLVGLDIPGTKADPDSLKGSWTSVFKTSILLCKNLLGNTIEAVVPSVIQSAISLKRDVMDIFGSVSQIRGSVDTALDQLIQVELERVSLIELESNYFVKVGLITEQQLALEEAAVKGRDHLSWEEAEELASQEEACRVQLDKLHQTWNHKDLRTSSLLKKEANVNSAVLDSELRLQSLLTAEPGNEPHVLRMKALLAAILEPFSELESVDQELISSIGPVPHSSNRIPYLLDSINSGCSVSEYIWKLPGSLEGHAFFIWKVYMVDLLLDSCMQAMAASFDQNLGFDQLVDVVKKKLRIQFQEHITKYLKDRVAPIFLKILDRQIEIIRQRSESVKDMEKDTIQTDYDAARSVQLILEEYCNAHETLKAATSAASSMKRQAEELKDALLKTSLEVSQMEWMHNINSRPSEITRLISHKFFAGDNLLSVILNTNRARLLESIRSSVSTIARSLESLQCCEGTSVTAEGQLERAMSWACGGPNPGSAGNVLARNDGIPPEFHDHLLKRRKFLQEASKNASDIMQVCISILEFEASRDGMYRTMSESSSLRTGADGGNWQQSFLSAVTKLDVAYHSFTRAEKEWMLAQSNMEAASSGLISVTNELSIASQKSKTASGDLQNTLIAMRDSACEAGVTLSSYVAIVGGHSALTSECGSMLEEVLAITEGLQDVHNLGKEAAALHSSLMNDLSKANVVLIPLESLLLKDVSAMTDAMAQEKENKLEIAPIHGQALFQSYHSRLKEALHIIKPLVPPLTSSVKGLYSVLTRLARAAGLHAGNLHKALEGVGESLQVRSQDINPLGEDAAHPGSEYDTEETDMFVRSDGDNDEASAGMNELALPDSEWISPPVSIKSGHAESGATSAEAGLVDSFSHLDVTDPISGAAEVLESLDGKTDSNNNQESSSVKYEHSILDEDKEVDEELQKTSSNHIETVDRPHMGKNAYAMSVLRRVEMKIDGQDITDNREISIPEQVDFLLRQATNIDNLCNMYEGWTPWI</sequence>
<dbReference type="InterPro" id="IPR000403">
    <property type="entry name" value="PI3/4_kinase_cat_dom"/>
</dbReference>
<comment type="similarity">
    <text evidence="1">Belongs to the PI3/PI4-kinase family.</text>
</comment>
<feature type="compositionally biased region" description="Low complexity" evidence="12">
    <location>
        <begin position="196"/>
        <end position="207"/>
    </location>
</feature>
<evidence type="ECO:0000256" key="10">
    <source>
        <dbReference type="ARBA" id="ARBA00048679"/>
    </source>
</evidence>
<reference evidence="16" key="1">
    <citation type="submission" date="2018-01" db="EMBL/GenBank/DDBJ databases">
        <authorList>
            <person name="Mao J.F."/>
        </authorList>
    </citation>
    <scope>NUCLEOTIDE SEQUENCE</scope>
    <source>
        <strain evidence="16">Huo1</strain>
        <tissue evidence="16">Leaf</tissue>
    </source>
</reference>
<evidence type="ECO:0000256" key="9">
    <source>
        <dbReference type="ARBA" id="ARBA00047899"/>
    </source>
</evidence>
<evidence type="ECO:0000256" key="12">
    <source>
        <dbReference type="SAM" id="MobiDB-lite"/>
    </source>
</evidence>
<feature type="region of interest" description="Disordered" evidence="12">
    <location>
        <begin position="3780"/>
        <end position="3800"/>
    </location>
</feature>
<dbReference type="PROSITE" id="PS51190">
    <property type="entry name" value="FATC"/>
    <property type="match status" value="1"/>
</dbReference>
<feature type="coiled-coil region" evidence="11">
    <location>
        <begin position="3260"/>
        <end position="3287"/>
    </location>
</feature>
<evidence type="ECO:0000256" key="2">
    <source>
        <dbReference type="ARBA" id="ARBA00012513"/>
    </source>
</evidence>
<dbReference type="SMART" id="SM01345">
    <property type="entry name" value="Rapamycin_bind"/>
    <property type="match status" value="1"/>
</dbReference>
<dbReference type="InterPro" id="IPR050517">
    <property type="entry name" value="DDR_Repair_Kinase"/>
</dbReference>
<feature type="compositionally biased region" description="Polar residues" evidence="12">
    <location>
        <begin position="3784"/>
        <end position="3794"/>
    </location>
</feature>
<dbReference type="Pfam" id="PF15785">
    <property type="entry name" value="SMG1"/>
    <property type="match status" value="1"/>
</dbReference>
<name>A0A8X8XW29_SALSN</name>
<dbReference type="PROSITE" id="PS51189">
    <property type="entry name" value="FAT"/>
    <property type="match status" value="1"/>
</dbReference>
<keyword evidence="3" id="KW-0723">Serine/threonine-protein kinase</keyword>
<feature type="region of interest" description="Disordered" evidence="12">
    <location>
        <begin position="192"/>
        <end position="214"/>
    </location>
</feature>
<evidence type="ECO:0000256" key="3">
    <source>
        <dbReference type="ARBA" id="ARBA00022527"/>
    </source>
</evidence>
<dbReference type="InterPro" id="IPR003152">
    <property type="entry name" value="FATC_dom"/>
</dbReference>
<dbReference type="PANTHER" id="PTHR11139:SF119">
    <property type="entry name" value="SERINE_THREONINE-PROTEIN KINASE SMG1"/>
    <property type="match status" value="1"/>
</dbReference>
<dbReference type="SUPFAM" id="SSF56112">
    <property type="entry name" value="Protein kinase-like (PK-like)"/>
    <property type="match status" value="1"/>
</dbReference>
<dbReference type="PANTHER" id="PTHR11139">
    <property type="entry name" value="ATAXIA TELANGIECTASIA MUTATED ATM -RELATED"/>
    <property type="match status" value="1"/>
</dbReference>
<dbReference type="InterPro" id="IPR018936">
    <property type="entry name" value="PI3/4_kinase_CS"/>
</dbReference>
<proteinExistence type="inferred from homology"/>
<dbReference type="FunFam" id="1.10.1070.11:FF:000023">
    <property type="entry name" value="serine/threonine-protein kinase SMG1 isoform X1"/>
    <property type="match status" value="1"/>
</dbReference>
<dbReference type="Proteomes" id="UP000298416">
    <property type="component" value="Unassembled WGS sequence"/>
</dbReference>
<dbReference type="Gene3D" id="1.10.1070.11">
    <property type="entry name" value="Phosphatidylinositol 3-/4-kinase, catalytic domain"/>
    <property type="match status" value="1"/>
</dbReference>
<dbReference type="GO" id="GO:0005634">
    <property type="term" value="C:nucleus"/>
    <property type="evidence" value="ECO:0007669"/>
    <property type="project" value="TreeGrafter"/>
</dbReference>
<dbReference type="Gene3D" id="1.10.10.60">
    <property type="entry name" value="Homeodomain-like"/>
    <property type="match status" value="1"/>
</dbReference>
<evidence type="ECO:0000256" key="6">
    <source>
        <dbReference type="ARBA" id="ARBA00022777"/>
    </source>
</evidence>
<dbReference type="InterPro" id="IPR039414">
    <property type="entry name" value="SMG1_PIKKc"/>
</dbReference>
<dbReference type="Pfam" id="PF00454">
    <property type="entry name" value="PI3_PI4_kinase"/>
    <property type="match status" value="1"/>
</dbReference>
<dbReference type="InterPro" id="IPR031559">
    <property type="entry name" value="SMG1"/>
</dbReference>
<protein>
    <recommendedName>
        <fullName evidence="2">non-specific serine/threonine protein kinase</fullName>
        <ecNumber evidence="2">2.7.11.1</ecNumber>
    </recommendedName>
</protein>
<dbReference type="PROSITE" id="PS50290">
    <property type="entry name" value="PI3_4_KINASE_3"/>
    <property type="match status" value="1"/>
</dbReference>
<evidence type="ECO:0000259" key="15">
    <source>
        <dbReference type="PROSITE" id="PS51190"/>
    </source>
</evidence>
<dbReference type="InterPro" id="IPR014009">
    <property type="entry name" value="PIK_FAT"/>
</dbReference>
<evidence type="ECO:0000256" key="1">
    <source>
        <dbReference type="ARBA" id="ARBA00011031"/>
    </source>
</evidence>
<comment type="caution">
    <text evidence="16">The sequence shown here is derived from an EMBL/GenBank/DDBJ whole genome shotgun (WGS) entry which is preliminary data.</text>
</comment>
<accession>A0A8X8XW29</accession>
<evidence type="ECO:0000256" key="7">
    <source>
        <dbReference type="ARBA" id="ARBA00022840"/>
    </source>
</evidence>
<dbReference type="Pfam" id="PF02260">
    <property type="entry name" value="FATC"/>
    <property type="match status" value="1"/>
</dbReference>
<feature type="domain" description="PI3K/PI4K catalytic" evidence="13">
    <location>
        <begin position="2164"/>
        <end position="2509"/>
    </location>
</feature>
<evidence type="ECO:0000256" key="4">
    <source>
        <dbReference type="ARBA" id="ARBA00022679"/>
    </source>
</evidence>
<evidence type="ECO:0000259" key="14">
    <source>
        <dbReference type="PROSITE" id="PS51189"/>
    </source>
</evidence>
<dbReference type="InterPro" id="IPR016024">
    <property type="entry name" value="ARM-type_fold"/>
</dbReference>
<dbReference type="InterPro" id="IPR001005">
    <property type="entry name" value="SANT/Myb"/>
</dbReference>
<keyword evidence="5" id="KW-0547">Nucleotide-binding</keyword>
<keyword evidence="4" id="KW-0808">Transferase</keyword>
<dbReference type="InterPro" id="IPR011009">
    <property type="entry name" value="Kinase-like_dom_sf"/>
</dbReference>
<feature type="domain" description="FAT" evidence="14">
    <location>
        <begin position="1331"/>
        <end position="1949"/>
    </location>
</feature>
<dbReference type="SMART" id="SM00146">
    <property type="entry name" value="PI3Kc"/>
    <property type="match status" value="1"/>
</dbReference>
<feature type="domain" description="FATC" evidence="15">
    <location>
        <begin position="3853"/>
        <end position="3885"/>
    </location>
</feature>
<comment type="catalytic activity">
    <reaction evidence="9">
        <text>L-threonyl-[protein] + ATP = O-phospho-L-threonyl-[protein] + ADP + H(+)</text>
        <dbReference type="Rhea" id="RHEA:46608"/>
        <dbReference type="Rhea" id="RHEA-COMP:11060"/>
        <dbReference type="Rhea" id="RHEA-COMP:11605"/>
        <dbReference type="ChEBI" id="CHEBI:15378"/>
        <dbReference type="ChEBI" id="CHEBI:30013"/>
        <dbReference type="ChEBI" id="CHEBI:30616"/>
        <dbReference type="ChEBI" id="CHEBI:61977"/>
        <dbReference type="ChEBI" id="CHEBI:456216"/>
        <dbReference type="EC" id="2.7.11.1"/>
    </reaction>
</comment>
<evidence type="ECO:0000313" key="16">
    <source>
        <dbReference type="EMBL" id="KAG6421506.1"/>
    </source>
</evidence>
<evidence type="ECO:0000259" key="13">
    <source>
        <dbReference type="PROSITE" id="PS50290"/>
    </source>
</evidence>
<dbReference type="GO" id="GO:0004674">
    <property type="term" value="F:protein serine/threonine kinase activity"/>
    <property type="evidence" value="ECO:0007669"/>
    <property type="project" value="UniProtKB-KW"/>
</dbReference>
<comment type="catalytic activity">
    <reaction evidence="10">
        <text>L-seryl-[protein] + ATP = O-phospho-L-seryl-[protein] + ADP + H(+)</text>
        <dbReference type="Rhea" id="RHEA:17989"/>
        <dbReference type="Rhea" id="RHEA-COMP:9863"/>
        <dbReference type="Rhea" id="RHEA-COMP:11604"/>
        <dbReference type="ChEBI" id="CHEBI:15378"/>
        <dbReference type="ChEBI" id="CHEBI:29999"/>
        <dbReference type="ChEBI" id="CHEBI:30616"/>
        <dbReference type="ChEBI" id="CHEBI:83421"/>
        <dbReference type="ChEBI" id="CHEBI:456216"/>
        <dbReference type="EC" id="2.7.11.1"/>
    </reaction>
</comment>
<organism evidence="16">
    <name type="scientific">Salvia splendens</name>
    <name type="common">Scarlet sage</name>
    <dbReference type="NCBI Taxonomy" id="180675"/>
    <lineage>
        <taxon>Eukaryota</taxon>
        <taxon>Viridiplantae</taxon>
        <taxon>Streptophyta</taxon>
        <taxon>Embryophyta</taxon>
        <taxon>Tracheophyta</taxon>
        <taxon>Spermatophyta</taxon>
        <taxon>Magnoliopsida</taxon>
        <taxon>eudicotyledons</taxon>
        <taxon>Gunneridae</taxon>
        <taxon>Pentapetalae</taxon>
        <taxon>asterids</taxon>
        <taxon>lamiids</taxon>
        <taxon>Lamiales</taxon>
        <taxon>Lamiaceae</taxon>
        <taxon>Nepetoideae</taxon>
        <taxon>Mentheae</taxon>
        <taxon>Salviinae</taxon>
        <taxon>Salvia</taxon>
        <taxon>Salvia subgen. Calosphace</taxon>
        <taxon>core Calosphace</taxon>
    </lineage>
</organism>
<keyword evidence="11" id="KW-0175">Coiled coil</keyword>
<gene>
    <name evidence="16" type="ORF">SASPL_118060</name>
</gene>